<dbReference type="SUPFAM" id="SSF50494">
    <property type="entry name" value="Trypsin-like serine proteases"/>
    <property type="match status" value="1"/>
</dbReference>
<evidence type="ECO:0000313" key="3">
    <source>
        <dbReference type="EMBL" id="ELK25730.1"/>
    </source>
</evidence>
<keyword evidence="4" id="KW-1185">Reference proteome</keyword>
<proteinExistence type="predicted"/>
<dbReference type="InterPro" id="IPR043504">
    <property type="entry name" value="Peptidase_S1_PA_chymotrypsin"/>
</dbReference>
<dbReference type="AlphaFoldDB" id="L5LI95"/>
<dbReference type="MEROPS" id="S01.322"/>
<evidence type="ECO:0000313" key="4">
    <source>
        <dbReference type="Proteomes" id="UP000010556"/>
    </source>
</evidence>
<dbReference type="Proteomes" id="UP000010556">
    <property type="component" value="Unassembled WGS sequence"/>
</dbReference>
<protein>
    <submittedName>
        <fullName evidence="3">Ovochymase-1</fullName>
    </submittedName>
</protein>
<dbReference type="GO" id="GO:0004252">
    <property type="term" value="F:serine-type endopeptidase activity"/>
    <property type="evidence" value="ECO:0007669"/>
    <property type="project" value="InterPro"/>
</dbReference>
<organism evidence="3 4">
    <name type="scientific">Myotis davidii</name>
    <name type="common">David's myotis</name>
    <dbReference type="NCBI Taxonomy" id="225400"/>
    <lineage>
        <taxon>Eukaryota</taxon>
        <taxon>Metazoa</taxon>
        <taxon>Chordata</taxon>
        <taxon>Craniata</taxon>
        <taxon>Vertebrata</taxon>
        <taxon>Euteleostomi</taxon>
        <taxon>Mammalia</taxon>
        <taxon>Eutheria</taxon>
        <taxon>Laurasiatheria</taxon>
        <taxon>Chiroptera</taxon>
        <taxon>Yangochiroptera</taxon>
        <taxon>Vespertilionidae</taxon>
        <taxon>Myotis</taxon>
    </lineage>
</organism>
<dbReference type="Pfam" id="PF00089">
    <property type="entry name" value="Trypsin"/>
    <property type="match status" value="1"/>
</dbReference>
<accession>L5LI95</accession>
<dbReference type="EMBL" id="KB111607">
    <property type="protein sequence ID" value="ELK25730.1"/>
    <property type="molecule type" value="Genomic_DNA"/>
</dbReference>
<dbReference type="Gene3D" id="2.40.10.10">
    <property type="entry name" value="Trypsin-like serine proteases"/>
    <property type="match status" value="1"/>
</dbReference>
<feature type="domain" description="Peptidase S1" evidence="2">
    <location>
        <begin position="46"/>
        <end position="109"/>
    </location>
</feature>
<dbReference type="PANTHER" id="PTHR24252:SF18">
    <property type="entry name" value="OVOCHYMASE 1"/>
    <property type="match status" value="1"/>
</dbReference>
<dbReference type="eggNOG" id="KOG3627">
    <property type="taxonomic scope" value="Eukaryota"/>
</dbReference>
<dbReference type="InterPro" id="IPR001254">
    <property type="entry name" value="Trypsin_dom"/>
</dbReference>
<dbReference type="PANTHER" id="PTHR24252">
    <property type="entry name" value="ACROSIN-RELATED"/>
    <property type="match status" value="1"/>
</dbReference>
<sequence>MGTMPELAELGVLPFLAVGLPSNPGIAVQPICLPHGDDKKNNPLFWTVVAGDHDRTVKELTKQVRKAKRIVVHGDFNGRTLDSDIALMQLSSPLEFSSVVRPVCLPHGTEPLFSSEVWTVTG</sequence>
<keyword evidence="1" id="KW-1015">Disulfide bond</keyword>
<gene>
    <name evidence="3" type="ORF">MDA_GLEAN10009928</name>
</gene>
<name>L5LI95_MYODS</name>
<evidence type="ECO:0000256" key="1">
    <source>
        <dbReference type="ARBA" id="ARBA00023157"/>
    </source>
</evidence>
<evidence type="ECO:0000259" key="2">
    <source>
        <dbReference type="Pfam" id="PF00089"/>
    </source>
</evidence>
<reference evidence="4" key="1">
    <citation type="journal article" date="2013" name="Science">
        <title>Comparative analysis of bat genomes provides insight into the evolution of flight and immunity.</title>
        <authorList>
            <person name="Zhang G."/>
            <person name="Cowled C."/>
            <person name="Shi Z."/>
            <person name="Huang Z."/>
            <person name="Bishop-Lilly K.A."/>
            <person name="Fang X."/>
            <person name="Wynne J.W."/>
            <person name="Xiong Z."/>
            <person name="Baker M.L."/>
            <person name="Zhao W."/>
            <person name="Tachedjian M."/>
            <person name="Zhu Y."/>
            <person name="Zhou P."/>
            <person name="Jiang X."/>
            <person name="Ng J."/>
            <person name="Yang L."/>
            <person name="Wu L."/>
            <person name="Xiao J."/>
            <person name="Feng Y."/>
            <person name="Chen Y."/>
            <person name="Sun X."/>
            <person name="Zhang Y."/>
            <person name="Marsh G.A."/>
            <person name="Crameri G."/>
            <person name="Broder C.C."/>
            <person name="Frey K.G."/>
            <person name="Wang L.F."/>
            <person name="Wang J."/>
        </authorList>
    </citation>
    <scope>NUCLEOTIDE SEQUENCE [LARGE SCALE GENOMIC DNA]</scope>
</reference>
<dbReference type="GO" id="GO:0006508">
    <property type="term" value="P:proteolysis"/>
    <property type="evidence" value="ECO:0007669"/>
    <property type="project" value="InterPro"/>
</dbReference>
<dbReference type="InterPro" id="IPR009003">
    <property type="entry name" value="Peptidase_S1_PA"/>
</dbReference>